<dbReference type="Proteomes" id="UP000321717">
    <property type="component" value="Unassembled WGS sequence"/>
</dbReference>
<keyword evidence="3" id="KW-0378">Hydrolase</keyword>
<evidence type="ECO:0000313" key="7">
    <source>
        <dbReference type="Proteomes" id="UP000321717"/>
    </source>
</evidence>
<evidence type="ECO:0000256" key="1">
    <source>
        <dbReference type="ARBA" id="ARBA00006576"/>
    </source>
</evidence>
<dbReference type="Gene3D" id="3.40.50.300">
    <property type="entry name" value="P-loop containing nucleotide triphosphate hydrolases"/>
    <property type="match status" value="1"/>
</dbReference>
<dbReference type="InterPro" id="IPR015517">
    <property type="entry name" value="dCMP_deaminase-rel"/>
</dbReference>
<comment type="similarity">
    <text evidence="1">Belongs to the cytidine and deoxycytidylate deaminase family.</text>
</comment>
<dbReference type="InterPro" id="IPR016193">
    <property type="entry name" value="Cytidine_deaminase-like"/>
</dbReference>
<comment type="caution">
    <text evidence="6">The sequence shown here is derived from an EMBL/GenBank/DDBJ whole genome shotgun (WGS) entry which is preliminary data.</text>
</comment>
<dbReference type="Pfam" id="PF00383">
    <property type="entry name" value="dCMP_cyt_deam_1"/>
    <property type="match status" value="1"/>
</dbReference>
<dbReference type="GO" id="GO:0004132">
    <property type="term" value="F:dCMP deaminase activity"/>
    <property type="evidence" value="ECO:0007669"/>
    <property type="project" value="TreeGrafter"/>
</dbReference>
<dbReference type="NCBIfam" id="NF041025">
    <property type="entry name" value="antiphage_deaminase"/>
    <property type="match status" value="1"/>
</dbReference>
<dbReference type="RefSeq" id="WP_147178211.1">
    <property type="nucleotide sequence ID" value="NZ_BJZP01000001.1"/>
</dbReference>
<keyword evidence="4" id="KW-0862">Zinc</keyword>
<keyword evidence="7" id="KW-1185">Reference proteome</keyword>
<accession>A0A512HD92</accession>
<dbReference type="GO" id="GO:0005737">
    <property type="term" value="C:cytoplasm"/>
    <property type="evidence" value="ECO:0007669"/>
    <property type="project" value="TreeGrafter"/>
</dbReference>
<dbReference type="EMBL" id="BJZP01000001">
    <property type="protein sequence ID" value="GEO83418.1"/>
    <property type="molecule type" value="Genomic_DNA"/>
</dbReference>
<dbReference type="InterPro" id="IPR027417">
    <property type="entry name" value="P-loop_NTPase"/>
</dbReference>
<sequence length="502" mass="56923">MSDVNKPELFIGLVGPIGVDLDYVQAVIIRELQHVGYKAVPLRITELMKEINTNISIDENSFSGKYHSLIAYANEVCRLADSSAALAALAVARIRNEREKITGNVDKPALEHAYIIRQFKRPEEIELMRKTYGRKFIQISISASEKERREEISNKIKDFDEALRDKDDCEKQAIDLIKKDFDEGLGSFGQKISNIYHLGDVFVYGTNSRYIDETLQRFFQAFFGHNGKSPTKTEYGMYTAAAASLRSIDLSRQVGASIFSESGEVLAMGCNEVPKPFGGTYWTEDGETAQRDFERGKDANQSRKIQILYDLVDRMSDAGFLSDELNSKSNAVEKLRTILKNKKIRESQVMDIIEFGRMIHAEMSAITDASRLGTSIKNSVMYCTTFPCHMCAKHIVSSGIKMLTYLEPYPKSYAVELNSDSITFEDDMSDKKVLFRPFSGISPRRYRDIFEKRSRKTSAGRREDWYYGDPQPMIEDRTASYIENEDSSIISQLSIGASVDKQ</sequence>
<protein>
    <submittedName>
        <fullName evidence="6">Deoxycytidylate deaminase</fullName>
    </submittedName>
</protein>
<reference evidence="6 7" key="1">
    <citation type="submission" date="2019-07" db="EMBL/GenBank/DDBJ databases">
        <title>Whole genome shotgun sequence of Rhizobium naphthalenivorans NBRC 107585.</title>
        <authorList>
            <person name="Hosoyama A."/>
            <person name="Uohara A."/>
            <person name="Ohji S."/>
            <person name="Ichikawa N."/>
        </authorList>
    </citation>
    <scope>NUCLEOTIDE SEQUENCE [LARGE SCALE GENOMIC DNA]</scope>
    <source>
        <strain evidence="6 7">NBRC 107585</strain>
    </source>
</reference>
<name>A0A512HD92_9HYPH</name>
<dbReference type="InterPro" id="IPR002125">
    <property type="entry name" value="CMP_dCMP_dom"/>
</dbReference>
<organism evidence="6 7">
    <name type="scientific">Ciceribacter naphthalenivorans</name>
    <dbReference type="NCBI Taxonomy" id="1118451"/>
    <lineage>
        <taxon>Bacteria</taxon>
        <taxon>Pseudomonadati</taxon>
        <taxon>Pseudomonadota</taxon>
        <taxon>Alphaproteobacteria</taxon>
        <taxon>Hyphomicrobiales</taxon>
        <taxon>Rhizobiaceae</taxon>
        <taxon>Ciceribacter</taxon>
    </lineage>
</organism>
<dbReference type="AlphaFoldDB" id="A0A512HD92"/>
<evidence type="ECO:0000256" key="2">
    <source>
        <dbReference type="ARBA" id="ARBA00022723"/>
    </source>
</evidence>
<evidence type="ECO:0000256" key="4">
    <source>
        <dbReference type="ARBA" id="ARBA00022833"/>
    </source>
</evidence>
<dbReference type="PROSITE" id="PS51747">
    <property type="entry name" value="CYT_DCMP_DEAMINASES_2"/>
    <property type="match status" value="1"/>
</dbReference>
<feature type="domain" description="CMP/dCMP-type deaminase" evidence="5">
    <location>
        <begin position="231"/>
        <end position="416"/>
    </location>
</feature>
<dbReference type="PANTHER" id="PTHR11086:SF18">
    <property type="entry name" value="DEOXYCYTIDYLATE DEAMINASE"/>
    <property type="match status" value="1"/>
</dbReference>
<dbReference type="Gene3D" id="3.40.140.10">
    <property type="entry name" value="Cytidine Deaminase, domain 2"/>
    <property type="match status" value="1"/>
</dbReference>
<dbReference type="SUPFAM" id="SSF53927">
    <property type="entry name" value="Cytidine deaminase-like"/>
    <property type="match status" value="1"/>
</dbReference>
<proteinExistence type="inferred from homology"/>
<dbReference type="InterPro" id="IPR016192">
    <property type="entry name" value="APOBEC/CMP_deaminase_Zn-bd"/>
</dbReference>
<dbReference type="OrthoDB" id="9788517at2"/>
<gene>
    <name evidence="6" type="ORF">RNA01_03500</name>
</gene>
<evidence type="ECO:0000313" key="6">
    <source>
        <dbReference type="EMBL" id="GEO83418.1"/>
    </source>
</evidence>
<dbReference type="PANTHER" id="PTHR11086">
    <property type="entry name" value="DEOXYCYTIDYLATE DEAMINASE-RELATED"/>
    <property type="match status" value="1"/>
</dbReference>
<evidence type="ECO:0000256" key="3">
    <source>
        <dbReference type="ARBA" id="ARBA00022801"/>
    </source>
</evidence>
<keyword evidence="2" id="KW-0479">Metal-binding</keyword>
<dbReference type="PROSITE" id="PS00903">
    <property type="entry name" value="CYT_DCMP_DEAMINASES_1"/>
    <property type="match status" value="1"/>
</dbReference>
<evidence type="ECO:0000259" key="5">
    <source>
        <dbReference type="PROSITE" id="PS51747"/>
    </source>
</evidence>
<dbReference type="GO" id="GO:0008270">
    <property type="term" value="F:zinc ion binding"/>
    <property type="evidence" value="ECO:0007669"/>
    <property type="project" value="InterPro"/>
</dbReference>